<reference evidence="2" key="1">
    <citation type="journal article" date="2017" name="Nat. Commun.">
        <title>The North American bullfrog draft genome provides insight into hormonal regulation of long noncoding RNA.</title>
        <authorList>
            <person name="Hammond S.A."/>
            <person name="Warren R.L."/>
            <person name="Vandervalk B.P."/>
            <person name="Kucuk E."/>
            <person name="Khan H."/>
            <person name="Gibb E.A."/>
            <person name="Pandoh P."/>
            <person name="Kirk H."/>
            <person name="Zhao Y."/>
            <person name="Jones M."/>
            <person name="Mungall A.J."/>
            <person name="Coope R."/>
            <person name="Pleasance S."/>
            <person name="Moore R.A."/>
            <person name="Holt R.A."/>
            <person name="Round J.M."/>
            <person name="Ohora S."/>
            <person name="Walle B.V."/>
            <person name="Veldhoen N."/>
            <person name="Helbing C.C."/>
            <person name="Birol I."/>
        </authorList>
    </citation>
    <scope>NUCLEOTIDE SEQUENCE [LARGE SCALE GENOMIC DNA]</scope>
</reference>
<dbReference type="OrthoDB" id="10436290at2759"/>
<name>A0A2G9QJ61_AQUCT</name>
<sequence>MIWRQCKKGKICAYRIKQLFYTMRRINPLGSTRLEDCAKNVMENV</sequence>
<protein>
    <submittedName>
        <fullName evidence="1">Uncharacterized protein</fullName>
    </submittedName>
</protein>
<dbReference type="Proteomes" id="UP000228934">
    <property type="component" value="Unassembled WGS sequence"/>
</dbReference>
<dbReference type="EMBL" id="KV980499">
    <property type="protein sequence ID" value="PIO15649.1"/>
    <property type="molecule type" value="Genomic_DNA"/>
</dbReference>
<dbReference type="AlphaFoldDB" id="A0A2G9QJ61"/>
<gene>
    <name evidence="1" type="ORF">AB205_0157980</name>
</gene>
<keyword evidence="2" id="KW-1185">Reference proteome</keyword>
<proteinExistence type="predicted"/>
<evidence type="ECO:0000313" key="2">
    <source>
        <dbReference type="Proteomes" id="UP000228934"/>
    </source>
</evidence>
<accession>A0A2G9QJ61</accession>
<organism evidence="1 2">
    <name type="scientific">Aquarana catesbeiana</name>
    <name type="common">American bullfrog</name>
    <name type="synonym">Rana catesbeiana</name>
    <dbReference type="NCBI Taxonomy" id="8400"/>
    <lineage>
        <taxon>Eukaryota</taxon>
        <taxon>Metazoa</taxon>
        <taxon>Chordata</taxon>
        <taxon>Craniata</taxon>
        <taxon>Vertebrata</taxon>
        <taxon>Euteleostomi</taxon>
        <taxon>Amphibia</taxon>
        <taxon>Batrachia</taxon>
        <taxon>Anura</taxon>
        <taxon>Neobatrachia</taxon>
        <taxon>Ranoidea</taxon>
        <taxon>Ranidae</taxon>
        <taxon>Aquarana</taxon>
    </lineage>
</organism>
<evidence type="ECO:0000313" key="1">
    <source>
        <dbReference type="EMBL" id="PIO15649.1"/>
    </source>
</evidence>